<comment type="caution">
    <text evidence="2">The sequence shown here is derived from an EMBL/GenBank/DDBJ whole genome shotgun (WGS) entry which is preliminary data.</text>
</comment>
<name>A0ABP9SW47_9ACTN</name>
<sequence>MEIGGVETVAEFVRRTEGPAVPFVPEWYPWVYAHHYLRLEAGSLPERFRRGGEPISLAEAEDLVYLWCGLSGEGIQRAARALADAYLRRWGMVRSGADDERVGPAARSGGRVTRRQSQTGRVPGGSRRTRRAPAAIAPDTRSA</sequence>
<gene>
    <name evidence="2" type="ORF">GCM10023322_83730</name>
</gene>
<proteinExistence type="predicted"/>
<protein>
    <submittedName>
        <fullName evidence="2">Uncharacterized protein</fullName>
    </submittedName>
</protein>
<reference evidence="3" key="1">
    <citation type="journal article" date="2019" name="Int. J. Syst. Evol. Microbiol.">
        <title>The Global Catalogue of Microorganisms (GCM) 10K type strain sequencing project: providing services to taxonomists for standard genome sequencing and annotation.</title>
        <authorList>
            <consortium name="The Broad Institute Genomics Platform"/>
            <consortium name="The Broad Institute Genome Sequencing Center for Infectious Disease"/>
            <person name="Wu L."/>
            <person name="Ma J."/>
        </authorList>
    </citation>
    <scope>NUCLEOTIDE SEQUENCE [LARGE SCALE GENOMIC DNA]</scope>
    <source>
        <strain evidence="3">JCM 18304</strain>
    </source>
</reference>
<evidence type="ECO:0000256" key="1">
    <source>
        <dbReference type="SAM" id="MobiDB-lite"/>
    </source>
</evidence>
<organism evidence="2 3">
    <name type="scientific">Rugosimonospora acidiphila</name>
    <dbReference type="NCBI Taxonomy" id="556531"/>
    <lineage>
        <taxon>Bacteria</taxon>
        <taxon>Bacillati</taxon>
        <taxon>Actinomycetota</taxon>
        <taxon>Actinomycetes</taxon>
        <taxon>Micromonosporales</taxon>
        <taxon>Micromonosporaceae</taxon>
        <taxon>Rugosimonospora</taxon>
    </lineage>
</organism>
<keyword evidence="3" id="KW-1185">Reference proteome</keyword>
<feature type="region of interest" description="Disordered" evidence="1">
    <location>
        <begin position="98"/>
        <end position="143"/>
    </location>
</feature>
<evidence type="ECO:0000313" key="3">
    <source>
        <dbReference type="Proteomes" id="UP001501570"/>
    </source>
</evidence>
<dbReference type="RefSeq" id="WP_345639334.1">
    <property type="nucleotide sequence ID" value="NZ_BAABJQ010000060.1"/>
</dbReference>
<evidence type="ECO:0000313" key="2">
    <source>
        <dbReference type="EMBL" id="GAA5202236.1"/>
    </source>
</evidence>
<dbReference type="EMBL" id="BAABJQ010000060">
    <property type="protein sequence ID" value="GAA5202236.1"/>
    <property type="molecule type" value="Genomic_DNA"/>
</dbReference>
<accession>A0ABP9SW47</accession>
<dbReference type="Proteomes" id="UP001501570">
    <property type="component" value="Unassembled WGS sequence"/>
</dbReference>
<feature type="compositionally biased region" description="Low complexity" evidence="1">
    <location>
        <begin position="132"/>
        <end position="143"/>
    </location>
</feature>